<feature type="active site" evidence="6">
    <location>
        <position position="550"/>
    </location>
</feature>
<protein>
    <recommendedName>
        <fullName evidence="7">Endoglucanase</fullName>
        <ecNumber evidence="7">3.2.1.4</ecNumber>
    </recommendedName>
</protein>
<dbReference type="EMBL" id="JACHKT010000001">
    <property type="protein sequence ID" value="MBB6001366.1"/>
    <property type="molecule type" value="Genomic_DNA"/>
</dbReference>
<gene>
    <name evidence="10" type="ORF">HNP25_000005</name>
</gene>
<accession>A0A841EEF1</accession>
<evidence type="ECO:0000256" key="4">
    <source>
        <dbReference type="ARBA" id="ARBA00023295"/>
    </source>
</evidence>
<keyword evidence="3 6" id="KW-0119">Carbohydrate metabolism</keyword>
<sequence>MNIKLLSILSFIAIPFGSVYSQQLSENIRLNQVGFYPNSPKVAVIVNANAETFMVKTADLKNTVLTGKLSNERQSEFSGKRTQIADFSSLQKDGKYIIEVPKLGISYPFEIKDEVHHNVAKASLKAFYFQRASTKIPEKYAGKWARPFAHPDNKILIHPSAVSEKRPVGKVISSPKGWYDAGDYNKYIVNSGITMGTLFAMYEDFPDYFQQQNLNIPESNNAIPDVLDEALWNLQWMLTMQDIDGGVYHKLTNANFDGMLMPNHAKKTRYVVQKSTAATLDFAAVMAQAARIFRQFPKEFPTLADSCLAASIRAWDWASKNPVVKYDQNKLNEQFLPKITTGAYGDNNVSDEFIWAASELYITTKDEKYYQNIDLLPANKMSVPSWNQVRLLGYYSLARFHNQLTGKAKEDIPTLKSNLIAFADTLSNGIEKRSFQTVMGKTAKDFVWGSTAVAANQGIAMIQAYQLTKDKKYLDLALTNLDYILGRNGTGYSFLTAFGSKTPMHLHHRLAIADGIAEPLPGFLSGGTNAGQQDKCEGYTTKVADECYLDAECSYSTNEIAINWNAPLAYLAGAIEALQVKILK</sequence>
<organism evidence="10 11">
    <name type="scientific">Arcicella rosea</name>
    <dbReference type="NCBI Taxonomy" id="502909"/>
    <lineage>
        <taxon>Bacteria</taxon>
        <taxon>Pseudomonadati</taxon>
        <taxon>Bacteroidota</taxon>
        <taxon>Cytophagia</taxon>
        <taxon>Cytophagales</taxon>
        <taxon>Flectobacillaceae</taxon>
        <taxon>Arcicella</taxon>
    </lineage>
</organism>
<dbReference type="InterPro" id="IPR001701">
    <property type="entry name" value="Glyco_hydro_9"/>
</dbReference>
<dbReference type="PANTHER" id="PTHR22298">
    <property type="entry name" value="ENDO-1,4-BETA-GLUCANASE"/>
    <property type="match status" value="1"/>
</dbReference>
<evidence type="ECO:0000259" key="8">
    <source>
        <dbReference type="Pfam" id="PF00759"/>
    </source>
</evidence>
<dbReference type="Gene3D" id="2.60.40.10">
    <property type="entry name" value="Immunoglobulins"/>
    <property type="match status" value="1"/>
</dbReference>
<dbReference type="RefSeq" id="WP_184128208.1">
    <property type="nucleotide sequence ID" value="NZ_JACHKT010000001.1"/>
</dbReference>
<dbReference type="Proteomes" id="UP000524404">
    <property type="component" value="Unassembled WGS sequence"/>
</dbReference>
<evidence type="ECO:0000256" key="2">
    <source>
        <dbReference type="ARBA" id="ARBA00022801"/>
    </source>
</evidence>
<evidence type="ECO:0000313" key="11">
    <source>
        <dbReference type="Proteomes" id="UP000524404"/>
    </source>
</evidence>
<keyword evidence="5 6" id="KW-0624">Polysaccharide degradation</keyword>
<dbReference type="InterPro" id="IPR008928">
    <property type="entry name" value="6-hairpin_glycosidase_sf"/>
</dbReference>
<dbReference type="SUPFAM" id="SSF48208">
    <property type="entry name" value="Six-hairpin glycosidases"/>
    <property type="match status" value="1"/>
</dbReference>
<dbReference type="InterPro" id="IPR014756">
    <property type="entry name" value="Ig_E-set"/>
</dbReference>
<dbReference type="EC" id="3.2.1.4" evidence="7"/>
<evidence type="ECO:0000313" key="10">
    <source>
        <dbReference type="EMBL" id="MBB6001366.1"/>
    </source>
</evidence>
<keyword evidence="11" id="KW-1185">Reference proteome</keyword>
<evidence type="ECO:0000259" key="9">
    <source>
        <dbReference type="Pfam" id="PF02927"/>
    </source>
</evidence>
<reference evidence="10 11" key="1">
    <citation type="submission" date="2020-08" db="EMBL/GenBank/DDBJ databases">
        <title>Functional genomics of gut bacteria from endangered species of beetles.</title>
        <authorList>
            <person name="Carlos-Shanley C."/>
        </authorList>
    </citation>
    <scope>NUCLEOTIDE SEQUENCE [LARGE SCALE GENOMIC DNA]</scope>
    <source>
        <strain evidence="10 11">S00070</strain>
    </source>
</reference>
<feature type="domain" description="Glycoside hydrolase family 9" evidence="8">
    <location>
        <begin position="118"/>
        <end position="571"/>
    </location>
</feature>
<dbReference type="GO" id="GO:0030245">
    <property type="term" value="P:cellulose catabolic process"/>
    <property type="evidence" value="ECO:0007669"/>
    <property type="project" value="UniProtKB-KW"/>
</dbReference>
<name>A0A841EEF1_9BACT</name>
<dbReference type="InterPro" id="IPR033126">
    <property type="entry name" value="Glyco_hydro_9_Asp/Glu_AS"/>
</dbReference>
<dbReference type="CDD" id="cd02850">
    <property type="entry name" value="E_set_Cellulase_N"/>
    <property type="match status" value="1"/>
</dbReference>
<evidence type="ECO:0000256" key="1">
    <source>
        <dbReference type="ARBA" id="ARBA00007072"/>
    </source>
</evidence>
<comment type="catalytic activity">
    <reaction evidence="7">
        <text>Endohydrolysis of (1-&gt;4)-beta-D-glucosidic linkages in cellulose, lichenin and cereal beta-D-glucans.</text>
        <dbReference type="EC" id="3.2.1.4"/>
    </reaction>
</comment>
<dbReference type="Gene3D" id="1.50.10.10">
    <property type="match status" value="1"/>
</dbReference>
<dbReference type="InterPro" id="IPR012341">
    <property type="entry name" value="6hp_glycosidase-like_sf"/>
</dbReference>
<feature type="domain" description="Cellulase Ig-like" evidence="9">
    <location>
        <begin position="25"/>
        <end position="103"/>
    </location>
</feature>
<dbReference type="Pfam" id="PF02927">
    <property type="entry name" value="CelD_N"/>
    <property type="match status" value="1"/>
</dbReference>
<dbReference type="PROSITE" id="PS00698">
    <property type="entry name" value="GH9_3"/>
    <property type="match status" value="1"/>
</dbReference>
<dbReference type="InterPro" id="IPR013783">
    <property type="entry name" value="Ig-like_fold"/>
</dbReference>
<dbReference type="InterPro" id="IPR004197">
    <property type="entry name" value="Cellulase_Ig-like"/>
</dbReference>
<feature type="active site" evidence="6">
    <location>
        <position position="559"/>
    </location>
</feature>
<evidence type="ECO:0000256" key="3">
    <source>
        <dbReference type="ARBA" id="ARBA00023277"/>
    </source>
</evidence>
<dbReference type="SUPFAM" id="SSF81296">
    <property type="entry name" value="E set domains"/>
    <property type="match status" value="1"/>
</dbReference>
<keyword evidence="2 6" id="KW-0378">Hydrolase</keyword>
<evidence type="ECO:0000256" key="7">
    <source>
        <dbReference type="RuleBase" id="RU361166"/>
    </source>
</evidence>
<proteinExistence type="inferred from homology"/>
<dbReference type="GO" id="GO:0008810">
    <property type="term" value="F:cellulase activity"/>
    <property type="evidence" value="ECO:0007669"/>
    <property type="project" value="UniProtKB-EC"/>
</dbReference>
<dbReference type="Pfam" id="PF00759">
    <property type="entry name" value="Glyco_hydro_9"/>
    <property type="match status" value="1"/>
</dbReference>
<keyword evidence="7" id="KW-0136">Cellulose degradation</keyword>
<comment type="caution">
    <text evidence="10">The sequence shown here is derived from an EMBL/GenBank/DDBJ whole genome shotgun (WGS) entry which is preliminary data.</text>
</comment>
<comment type="similarity">
    <text evidence="1 6 7">Belongs to the glycosyl hydrolase 9 (cellulase E) family.</text>
</comment>
<evidence type="ECO:0000256" key="6">
    <source>
        <dbReference type="PROSITE-ProRule" id="PRU10060"/>
    </source>
</evidence>
<keyword evidence="4 6" id="KW-0326">Glycosidase</keyword>
<evidence type="ECO:0000256" key="5">
    <source>
        <dbReference type="ARBA" id="ARBA00023326"/>
    </source>
</evidence>
<dbReference type="AlphaFoldDB" id="A0A841EEF1"/>